<dbReference type="EMBL" id="CM055092">
    <property type="protein sequence ID" value="KAJ7571748.1"/>
    <property type="molecule type" value="Genomic_DNA"/>
</dbReference>
<reference evidence="2" key="1">
    <citation type="journal article" date="2024" name="Proc. Natl. Acad. Sci. U.S.A.">
        <title>Extraordinary preservation of gene collinearity over three hundred million years revealed in homosporous lycophytes.</title>
        <authorList>
            <person name="Li C."/>
            <person name="Wickell D."/>
            <person name="Kuo L.Y."/>
            <person name="Chen X."/>
            <person name="Nie B."/>
            <person name="Liao X."/>
            <person name="Peng D."/>
            <person name="Ji J."/>
            <person name="Jenkins J."/>
            <person name="Williams M."/>
            <person name="Shu S."/>
            <person name="Plott C."/>
            <person name="Barry K."/>
            <person name="Rajasekar S."/>
            <person name="Grimwood J."/>
            <person name="Han X."/>
            <person name="Sun S."/>
            <person name="Hou Z."/>
            <person name="He W."/>
            <person name="Dai G."/>
            <person name="Sun C."/>
            <person name="Schmutz J."/>
            <person name="Leebens-Mack J.H."/>
            <person name="Li F.W."/>
            <person name="Wang L."/>
        </authorList>
    </citation>
    <scope>NUCLEOTIDE SEQUENCE [LARGE SCALE GENOMIC DNA]</scope>
    <source>
        <strain evidence="2">cv. PW_Plant_1</strain>
    </source>
</reference>
<proteinExistence type="predicted"/>
<evidence type="ECO:0000313" key="2">
    <source>
        <dbReference type="Proteomes" id="UP001162992"/>
    </source>
</evidence>
<dbReference type="Proteomes" id="UP001162992">
    <property type="component" value="Chromosome 1"/>
</dbReference>
<accession>A0ACC2EZ65</accession>
<name>A0ACC2EZ65_DIPCM</name>
<sequence length="1528" mass="173923">MDQQQYLVRQEAEVGSCSAFAVDFRKLPLKEMVIPEGYHLATVDEVLNHFHVIIKGNQELFMDEDGSSSRLLLRLKDGYLDPGRPEAKQRFVSKSGVPYKLYLEDMQKFRKEKKLVYNSKRRGEYKLVIRPSPLDPSECETENELGEAGALVALLYACEEEDEKEIEELLKNIGPQLVITQSTDIRRGTPLHYSARHKKLNALRYLLSQNNNRDLAIRDDDGDTVLSIAAEYGGAEIMKELLSREDIKKQLVNLRCSKYGSDHTPLMYAIMRGDPKVVELLLEEDSIGLDDEDSEGRRAIHYAALVDDHITNNGMADKILNHRKATIKRLADVPAVRGEGHRNLLHLAAIQGHYRLCKRLIKEAPKLAFEEDTSGRTPLFWAVESGKMDDMTRKLLKHVAASDPKNLNHTDHRGQTILHVAAKETDDPCLMKTLIEAGVKAQIANNVGKTALHIACKFGKLKLVCWLLDECTELELATIRDFTGITPLLEAAQAGEKDIVKHLLERLQLLENEHYLLLDERDSDGRTALHWAVVSPKAKDALKVAKELLANAQEHGYEDLLVWASAGPTLGTAHMMTPHDRVEELLWKTMQKYSPNSLVMRAWQIGQKQMAIDFINRGADPTSLFQEVNDHRKIFRKASDQPTCHDKLGTLAHQSNTPSNQIGWKWVLHDCGCLLLDTFPILENMVWSKGYKYLDMTKPTARWSNHSRTKLAKGIAALLLNPTIGTPIAIGIFAEWGTGKSSMMLQIDIILLLTMFQRSLPFSSHKRHEFGLRKSSKFTKEGRMILKNVVKEIKKHCNEQEKENLQNFERDLQVHPFNDMKPAKFQVLKCFSHDDKDCKFEDSCTMHKFVVWGKLFKKNWSIYRPLLRSLAIADKRKLVESASETIKDIQVPSVLPVFYNAWLFESKIEASAGLALKIMEELEECLTTSQWLRTCCEYAWKKNPDTIFLNLMLPVILTVVLGGWIAWLAWKLLSLANNSTISSAFQYGSVPVAVFVMTWTVLRTVFNVIHPVSQQLRQSTAYSTNHQEKLGYQLQVIEDIQFFKEQISRKSTKLWIVLGWLWCRLIKNRDNITGTSIPKLPPSDNLRIVVFIDDLDRCKAEHYVFQMVSAINVILSVCDINVVLGVDVKMLQRAITSHLSEGSEGNIIGKSESVEFAEKFLQKIIQVPIYLSEPGTKEMMSFLNAQLGVSKGMNNKASKNGNSISRASENEISQYEDSSRTEGTVSELAIEMDQPGTRTVGSRIAKGGRQLSSRDKAASELAISVNEDPGLMGEGAEELAIDDLILIATYTESEKRALIHLLEQAIDDRKQPRQWKRFLNYHRLAWNILSQEEKVKSLHGWQVQLIVWVFVCWQWKYEMNLIIKKWRELVLEYSSVPEQRRQEGLTTSSTCEVKAKETQILLKDGNNIGGEGTPSLSQIVKRLDLIVNPSELESSKERKSKRKRRLAKMLEALKGEYDVRMKSILAFQHFRFHCAVDYLGYDMGEGDVDGDNIGLYMLEPRYVNANNTPTKLLIEYTKLRNQSIHLIY</sequence>
<keyword evidence="2" id="KW-1185">Reference proteome</keyword>
<evidence type="ECO:0000313" key="1">
    <source>
        <dbReference type="EMBL" id="KAJ7571748.1"/>
    </source>
</evidence>
<organism evidence="1 2">
    <name type="scientific">Diphasiastrum complanatum</name>
    <name type="common">Issler's clubmoss</name>
    <name type="synonym">Lycopodium complanatum</name>
    <dbReference type="NCBI Taxonomy" id="34168"/>
    <lineage>
        <taxon>Eukaryota</taxon>
        <taxon>Viridiplantae</taxon>
        <taxon>Streptophyta</taxon>
        <taxon>Embryophyta</taxon>
        <taxon>Tracheophyta</taxon>
        <taxon>Lycopodiopsida</taxon>
        <taxon>Lycopodiales</taxon>
        <taxon>Lycopodiaceae</taxon>
        <taxon>Lycopodioideae</taxon>
        <taxon>Diphasiastrum</taxon>
    </lineage>
</organism>
<gene>
    <name evidence="1" type="ORF">O6H91_01G175500</name>
</gene>
<protein>
    <submittedName>
        <fullName evidence="1">Uncharacterized protein</fullName>
    </submittedName>
</protein>
<comment type="caution">
    <text evidence="1">The sequence shown here is derived from an EMBL/GenBank/DDBJ whole genome shotgun (WGS) entry which is preliminary data.</text>
</comment>